<dbReference type="GO" id="GO:0012505">
    <property type="term" value="C:endomembrane system"/>
    <property type="evidence" value="ECO:0007669"/>
    <property type="project" value="UniProtKB-SubCell"/>
</dbReference>
<dbReference type="Pfam" id="PF10332">
    <property type="entry name" value="DUF2418"/>
    <property type="match status" value="1"/>
</dbReference>
<dbReference type="EMBL" id="ONZQ02000014">
    <property type="protein sequence ID" value="SPO05849.1"/>
    <property type="molecule type" value="Genomic_DNA"/>
</dbReference>
<gene>
    <name evidence="6" type="ORF">DNG_08536</name>
</gene>
<comment type="subcellular location">
    <subcellularLocation>
        <location evidence="1">Endomembrane system</location>
        <topology evidence="1">Multi-pass membrane protein</topology>
    </subcellularLocation>
</comment>
<feature type="region of interest" description="Disordered" evidence="5">
    <location>
        <begin position="423"/>
        <end position="512"/>
    </location>
</feature>
<evidence type="ECO:0000256" key="1">
    <source>
        <dbReference type="ARBA" id="ARBA00004127"/>
    </source>
</evidence>
<dbReference type="AlphaFoldDB" id="A0AAE8SYG8"/>
<keyword evidence="4" id="KW-0472">Membrane</keyword>
<evidence type="ECO:0000256" key="3">
    <source>
        <dbReference type="ARBA" id="ARBA00022989"/>
    </source>
</evidence>
<evidence type="ECO:0008006" key="8">
    <source>
        <dbReference type="Google" id="ProtNLM"/>
    </source>
</evidence>
<organism evidence="6 7">
    <name type="scientific">Cephalotrichum gorgonifer</name>
    <dbReference type="NCBI Taxonomy" id="2041049"/>
    <lineage>
        <taxon>Eukaryota</taxon>
        <taxon>Fungi</taxon>
        <taxon>Dikarya</taxon>
        <taxon>Ascomycota</taxon>
        <taxon>Pezizomycotina</taxon>
        <taxon>Sordariomycetes</taxon>
        <taxon>Hypocreomycetidae</taxon>
        <taxon>Microascales</taxon>
        <taxon>Microascaceae</taxon>
        <taxon>Cephalotrichum</taxon>
    </lineage>
</organism>
<dbReference type="PANTHER" id="PTHR28293:SF1">
    <property type="entry name" value="NUCLEAR RIM PROTEIN 1"/>
    <property type="match status" value="1"/>
</dbReference>
<reference evidence="6" key="1">
    <citation type="submission" date="2018-03" db="EMBL/GenBank/DDBJ databases">
        <authorList>
            <person name="Guldener U."/>
        </authorList>
    </citation>
    <scope>NUCLEOTIDE SEQUENCE</scope>
</reference>
<evidence type="ECO:0000313" key="6">
    <source>
        <dbReference type="EMBL" id="SPO05849.1"/>
    </source>
</evidence>
<protein>
    <recommendedName>
        <fullName evidence="8">Meiotically up-regulated gene 154 protein</fullName>
    </recommendedName>
</protein>
<evidence type="ECO:0000256" key="5">
    <source>
        <dbReference type="SAM" id="MobiDB-lite"/>
    </source>
</evidence>
<dbReference type="PANTHER" id="PTHR28293">
    <property type="entry name" value="NUCLEAR RIM PROTEIN 1"/>
    <property type="match status" value="1"/>
</dbReference>
<dbReference type="InterPro" id="IPR018819">
    <property type="entry name" value="Nur1/Mug154"/>
</dbReference>
<name>A0AAE8SYG8_9PEZI</name>
<dbReference type="GO" id="GO:0043007">
    <property type="term" value="P:maintenance of rDNA"/>
    <property type="evidence" value="ECO:0007669"/>
    <property type="project" value="TreeGrafter"/>
</dbReference>
<accession>A0AAE8SYG8</accession>
<evidence type="ECO:0000256" key="4">
    <source>
        <dbReference type="ARBA" id="ARBA00023136"/>
    </source>
</evidence>
<dbReference type="Proteomes" id="UP001187682">
    <property type="component" value="Unassembled WGS sequence"/>
</dbReference>
<dbReference type="GO" id="GO:0007096">
    <property type="term" value="P:regulation of exit from mitosis"/>
    <property type="evidence" value="ECO:0007669"/>
    <property type="project" value="TreeGrafter"/>
</dbReference>
<keyword evidence="2" id="KW-0812">Transmembrane</keyword>
<proteinExistence type="predicted"/>
<keyword evidence="7" id="KW-1185">Reference proteome</keyword>
<evidence type="ECO:0000256" key="2">
    <source>
        <dbReference type="ARBA" id="ARBA00022692"/>
    </source>
</evidence>
<feature type="region of interest" description="Disordered" evidence="5">
    <location>
        <begin position="316"/>
        <end position="404"/>
    </location>
</feature>
<sequence length="512" mass="55472">MAPTRRLVRRRPIKERILSALNPMDFLLWLSEEIETREWDSKAVGTRAGVIMSLGFLLARANTSGASQEVDDVFGEDGGTGWVPYIAHPTVWFLVAASLANAFYTITRVRHYRLFEANIDRAPETPSARRVKVQSDPTSSSPLRFLADIIPSETAESRAHADKANEVWELSVWDPLPACLRLFCLFSPGHVLVYLLFIPVAPMDPRPSVTIFNCLVLQVILSTQLLFMQSRFSQQVKDTSIIHREVLNEYDTKFVHPRLHPVVRDAATQISTGTDSVALDAAIGTPTTVIKREFHTHPNPNYSKHVSSESAYPNVLSPRLFSPSPSAAPTPVPASAGRPQPQQSFRAMQRDLQSPAHRQSLPAGRVSMSPAPAPTPAPVQASPAPFAASPAPAAVGATPTSTSTGTNFGGSMGIYSHARSPLKKATSMGEMNARPPASPRNSREMAALEQRGWNREASPLKNHTEGRRLTGPPLGGTGAGGFGASTARGPGGGARFGRSNITQDRYPSRWGA</sequence>
<evidence type="ECO:0000313" key="7">
    <source>
        <dbReference type="Proteomes" id="UP001187682"/>
    </source>
</evidence>
<feature type="compositionally biased region" description="Gly residues" evidence="5">
    <location>
        <begin position="473"/>
        <end position="495"/>
    </location>
</feature>
<keyword evidence="3" id="KW-1133">Transmembrane helix</keyword>
<feature type="compositionally biased region" description="Low complexity" evidence="5">
    <location>
        <begin position="378"/>
        <end position="404"/>
    </location>
</feature>
<comment type="caution">
    <text evidence="6">The sequence shown here is derived from an EMBL/GenBank/DDBJ whole genome shotgun (WGS) entry which is preliminary data.</text>
</comment>